<dbReference type="GO" id="GO:0003677">
    <property type="term" value="F:DNA binding"/>
    <property type="evidence" value="ECO:0007669"/>
    <property type="project" value="UniProtKB-KW"/>
</dbReference>
<accession>A0A1R4LTZ4</accession>
<dbReference type="CDD" id="cd06529">
    <property type="entry name" value="S24_LexA-like"/>
    <property type="match status" value="1"/>
</dbReference>
<evidence type="ECO:0000259" key="6">
    <source>
        <dbReference type="PROSITE" id="PS50943"/>
    </source>
</evidence>
<dbReference type="Gene3D" id="1.10.260.40">
    <property type="entry name" value="lambda repressor-like DNA-binding domains"/>
    <property type="match status" value="1"/>
</dbReference>
<evidence type="ECO:0000256" key="4">
    <source>
        <dbReference type="ARBA" id="ARBA00023125"/>
    </source>
</evidence>
<dbReference type="InterPro" id="IPR019756">
    <property type="entry name" value="Pept_S26A_signal_pept_1_Ser-AS"/>
</dbReference>
<dbReference type="InterPro" id="IPR039418">
    <property type="entry name" value="LexA-like"/>
</dbReference>
<dbReference type="InterPro" id="IPR015927">
    <property type="entry name" value="Peptidase_S24_S26A/B/C"/>
</dbReference>
<dbReference type="OrthoDB" id="5959816at2"/>
<dbReference type="SUPFAM" id="SSF47413">
    <property type="entry name" value="lambda repressor-like DNA-binding domains"/>
    <property type="match status" value="1"/>
</dbReference>
<keyword evidence="4" id="KW-0238">DNA-binding</keyword>
<reference evidence="8" key="1">
    <citation type="submission" date="2017-02" db="EMBL/GenBank/DDBJ databases">
        <authorList>
            <person name="Rodrigo-Torres L."/>
            <person name="Arahal R.D."/>
            <person name="Lucena T."/>
        </authorList>
    </citation>
    <scope>NUCLEOTIDE SEQUENCE [LARGE SCALE GENOMIC DNA]</scope>
    <source>
        <strain evidence="8">CECT 7878</strain>
    </source>
</reference>
<dbReference type="InterPro" id="IPR010982">
    <property type="entry name" value="Lambda_DNA-bd_dom_sf"/>
</dbReference>
<dbReference type="PANTHER" id="PTHR40661">
    <property type="match status" value="1"/>
</dbReference>
<evidence type="ECO:0000256" key="5">
    <source>
        <dbReference type="ARBA" id="ARBA00023163"/>
    </source>
</evidence>
<keyword evidence="3" id="KW-0805">Transcription regulation</keyword>
<dbReference type="GO" id="GO:0016020">
    <property type="term" value="C:membrane"/>
    <property type="evidence" value="ECO:0007669"/>
    <property type="project" value="InterPro"/>
</dbReference>
<evidence type="ECO:0000313" key="7">
    <source>
        <dbReference type="EMBL" id="SJN60062.1"/>
    </source>
</evidence>
<sequence>MSLVFNKKRDIDKFPERLKEVMKNDTLRSFSQKTGLSSTVLHGYVNSKSYPSLDRLAAIAEASGKTVEWFINGELPNNDILIAYQYDFKASAGLGALVVSENPVAEFRLSKEWLVRQGIRDTNLCIVEVRGDSMEPTLEEGDLMLVALNDDRTEFKDGINVINVNGEIYVKRLQRDFIEGTIEVKSDNKEYKTNVIHPDFKGQFEVIGRLLRVLQRAKG</sequence>
<feature type="domain" description="HTH cro/C1-type" evidence="6">
    <location>
        <begin position="26"/>
        <end position="70"/>
    </location>
</feature>
<dbReference type="GO" id="GO:0004252">
    <property type="term" value="F:serine-type endopeptidase activity"/>
    <property type="evidence" value="ECO:0007669"/>
    <property type="project" value="InterPro"/>
</dbReference>
<dbReference type="EMBL" id="FULE01000084">
    <property type="protein sequence ID" value="SJN60062.1"/>
    <property type="molecule type" value="Genomic_DNA"/>
</dbReference>
<dbReference type="AlphaFoldDB" id="A0A1R4LTZ4"/>
<keyword evidence="8" id="KW-1185">Reference proteome</keyword>
<evidence type="ECO:0000313" key="8">
    <source>
        <dbReference type="Proteomes" id="UP000188276"/>
    </source>
</evidence>
<dbReference type="PROSITE" id="PS50943">
    <property type="entry name" value="HTH_CROC1"/>
    <property type="match status" value="1"/>
</dbReference>
<keyword evidence="5" id="KW-0804">Transcription</keyword>
<protein>
    <submittedName>
        <fullName evidence="7">Putative HTH-type transcriptional regulator</fullName>
    </submittedName>
</protein>
<evidence type="ECO:0000256" key="1">
    <source>
        <dbReference type="ARBA" id="ARBA00022670"/>
    </source>
</evidence>
<dbReference type="SUPFAM" id="SSF51306">
    <property type="entry name" value="LexA/Signal peptidase"/>
    <property type="match status" value="1"/>
</dbReference>
<dbReference type="GO" id="GO:0006508">
    <property type="term" value="P:proteolysis"/>
    <property type="evidence" value="ECO:0007669"/>
    <property type="project" value="UniProtKB-KW"/>
</dbReference>
<evidence type="ECO:0000256" key="3">
    <source>
        <dbReference type="ARBA" id="ARBA00023015"/>
    </source>
</evidence>
<dbReference type="Gene3D" id="2.10.109.10">
    <property type="entry name" value="Umud Fragment, subunit A"/>
    <property type="match status" value="1"/>
</dbReference>
<proteinExistence type="predicted"/>
<dbReference type="PROSITE" id="PS00501">
    <property type="entry name" value="SPASE_I_1"/>
    <property type="match status" value="1"/>
</dbReference>
<dbReference type="CDD" id="cd00093">
    <property type="entry name" value="HTH_XRE"/>
    <property type="match status" value="1"/>
</dbReference>
<dbReference type="InterPro" id="IPR001387">
    <property type="entry name" value="Cro/C1-type_HTH"/>
</dbReference>
<dbReference type="SMART" id="SM00530">
    <property type="entry name" value="HTH_XRE"/>
    <property type="match status" value="1"/>
</dbReference>
<dbReference type="Proteomes" id="UP000188276">
    <property type="component" value="Unassembled WGS sequence"/>
</dbReference>
<gene>
    <name evidence="7" type="ORF">VR7878_03966</name>
</gene>
<dbReference type="Pfam" id="PF00717">
    <property type="entry name" value="Peptidase_S24"/>
    <property type="match status" value="1"/>
</dbReference>
<dbReference type="PANTHER" id="PTHR40661:SF3">
    <property type="entry name" value="FELS-1 PROPHAGE TRANSCRIPTIONAL REGULATOR"/>
    <property type="match status" value="1"/>
</dbReference>
<dbReference type="STRING" id="1123498.VR7878_03966"/>
<dbReference type="InterPro" id="IPR036286">
    <property type="entry name" value="LexA/Signal_pep-like_sf"/>
</dbReference>
<organism evidence="7 8">
    <name type="scientific">Vibrio ruber (strain DSM 16370 / JCM 11486 / BCRC 17186 / CECT 7878 / LMG 23124 / VR1)</name>
    <dbReference type="NCBI Taxonomy" id="1123498"/>
    <lineage>
        <taxon>Bacteria</taxon>
        <taxon>Pseudomonadati</taxon>
        <taxon>Pseudomonadota</taxon>
        <taxon>Gammaproteobacteria</taxon>
        <taxon>Vibrionales</taxon>
        <taxon>Vibrionaceae</taxon>
        <taxon>Vibrio</taxon>
    </lineage>
</organism>
<name>A0A1R4LTZ4_VIBR1</name>
<keyword evidence="1" id="KW-0645">Protease</keyword>
<keyword evidence="2" id="KW-0378">Hydrolase</keyword>
<evidence type="ECO:0000256" key="2">
    <source>
        <dbReference type="ARBA" id="ARBA00022801"/>
    </source>
</evidence>
<dbReference type="RefSeq" id="WP_077337773.1">
    <property type="nucleotide sequence ID" value="NZ_FULE01000084.1"/>
</dbReference>